<evidence type="ECO:0000259" key="18">
    <source>
        <dbReference type="PROSITE" id="PS51296"/>
    </source>
</evidence>
<sequence length="470" mass="53788">MLLNTVVQPAYDVYNGMMAVVITRANETSSGANNTSSTLNQELAMEDLQLLILYSALKMILVCGIFFLGLGALITILYYLYDLFFVPYERVKRLGSIGYLNHEAGQPSKKEIANLIRKRRKIGEDLPPVYPNGWFRLVDSLQLKKGEVKEVSAIGQHFAVFRTKTGKANILDAYCPHMGGNLAVGGHVKDECLVCPYHGWVFSAKGECVKIPYSDKVPSFANTKSWPCREVNGAIFVWYHCDGVEPEWELPEISEITNRTYGYVGRIEHHVNTHIQDIPENGSDQAHLGHVHLPHSLAGNELSSQTTSWKKIALHIYEVVCTGSDKDTPHILNFDLSHVLLLFSRWKFMPILFKVYQIGPGCVHLHFNFSMLFKGVYVHTITPTEPLHQVVIHRCYCNWAMPKWFARIILHCLAVQVDRDVMIWNNKTFQPRPKLAKEDKLIAKFRRWFSQFYSENSPRLEMKSDDMLNW</sequence>
<evidence type="ECO:0000256" key="9">
    <source>
        <dbReference type="ARBA" id="ARBA00023004"/>
    </source>
</evidence>
<gene>
    <name evidence="19" type="ORF">CVLEPA_LOCUS29244</name>
</gene>
<comment type="subcellular location">
    <subcellularLocation>
        <location evidence="2">Membrane</location>
    </subcellularLocation>
</comment>
<keyword evidence="10" id="KW-0411">Iron-sulfur</keyword>
<evidence type="ECO:0000256" key="14">
    <source>
        <dbReference type="ARBA" id="ARBA00026095"/>
    </source>
</evidence>
<evidence type="ECO:0000256" key="3">
    <source>
        <dbReference type="ARBA" id="ARBA00004972"/>
    </source>
</evidence>
<comment type="cofactor">
    <cofactor evidence="1">
        <name>Fe cation</name>
        <dbReference type="ChEBI" id="CHEBI:24875"/>
    </cofactor>
</comment>
<dbReference type="InterPro" id="IPR050584">
    <property type="entry name" value="Cholesterol_7-desaturase"/>
</dbReference>
<keyword evidence="4 17" id="KW-0812">Transmembrane</keyword>
<dbReference type="EMBL" id="CAWYQH010000152">
    <property type="protein sequence ID" value="CAK8696053.1"/>
    <property type="molecule type" value="Genomic_DNA"/>
</dbReference>
<evidence type="ECO:0000313" key="19">
    <source>
        <dbReference type="EMBL" id="CAK8696053.1"/>
    </source>
</evidence>
<keyword evidence="9" id="KW-0408">Iron</keyword>
<dbReference type="PANTHER" id="PTHR21266:SF32">
    <property type="entry name" value="CHOLESTEROL 7-DESATURASE NVD"/>
    <property type="match status" value="1"/>
</dbReference>
<evidence type="ECO:0000256" key="6">
    <source>
        <dbReference type="ARBA" id="ARBA00022723"/>
    </source>
</evidence>
<dbReference type="PANTHER" id="PTHR21266">
    <property type="entry name" value="IRON-SULFUR DOMAIN CONTAINING PROTEIN"/>
    <property type="match status" value="1"/>
</dbReference>
<dbReference type="InterPro" id="IPR045605">
    <property type="entry name" value="KshA-like_C"/>
</dbReference>
<accession>A0ABP0GWE3</accession>
<evidence type="ECO:0000256" key="11">
    <source>
        <dbReference type="ARBA" id="ARBA00023136"/>
    </source>
</evidence>
<dbReference type="PROSITE" id="PS51296">
    <property type="entry name" value="RIESKE"/>
    <property type="match status" value="1"/>
</dbReference>
<keyword evidence="6" id="KW-0479">Metal-binding</keyword>
<dbReference type="Gene3D" id="2.102.10.10">
    <property type="entry name" value="Rieske [2Fe-2S] iron-sulphur domain"/>
    <property type="match status" value="1"/>
</dbReference>
<evidence type="ECO:0000256" key="13">
    <source>
        <dbReference type="ARBA" id="ARBA00025729"/>
    </source>
</evidence>
<keyword evidence="20" id="KW-1185">Reference proteome</keyword>
<evidence type="ECO:0000256" key="7">
    <source>
        <dbReference type="ARBA" id="ARBA00022989"/>
    </source>
</evidence>
<evidence type="ECO:0000256" key="17">
    <source>
        <dbReference type="SAM" id="Phobius"/>
    </source>
</evidence>
<evidence type="ECO:0000256" key="1">
    <source>
        <dbReference type="ARBA" id="ARBA00001962"/>
    </source>
</evidence>
<organism evidence="19 20">
    <name type="scientific">Clavelina lepadiformis</name>
    <name type="common">Light-bulb sea squirt</name>
    <name type="synonym">Ascidia lepadiformis</name>
    <dbReference type="NCBI Taxonomy" id="159417"/>
    <lineage>
        <taxon>Eukaryota</taxon>
        <taxon>Metazoa</taxon>
        <taxon>Chordata</taxon>
        <taxon>Tunicata</taxon>
        <taxon>Ascidiacea</taxon>
        <taxon>Aplousobranchia</taxon>
        <taxon>Clavelinidae</taxon>
        <taxon>Clavelina</taxon>
    </lineage>
</organism>
<protein>
    <recommendedName>
        <fullName evidence="14">cholesterol 7-desaturase</fullName>
        <ecNumber evidence="14">1.14.19.21</ecNumber>
    </recommendedName>
</protein>
<dbReference type="InterPro" id="IPR036922">
    <property type="entry name" value="Rieske_2Fe-2S_sf"/>
</dbReference>
<comment type="pathway">
    <text evidence="3">Hormone biosynthesis.</text>
</comment>
<feature type="domain" description="Rieske" evidence="18">
    <location>
        <begin position="135"/>
        <end position="237"/>
    </location>
</feature>
<comment type="catalytic activity">
    <reaction evidence="15">
        <text>cholesterol + NADH + O2 + H(+) = 7-dehydrocholesterol + NAD(+) + 2 H2O</text>
        <dbReference type="Rhea" id="RHEA:51644"/>
        <dbReference type="ChEBI" id="CHEBI:15377"/>
        <dbReference type="ChEBI" id="CHEBI:15378"/>
        <dbReference type="ChEBI" id="CHEBI:15379"/>
        <dbReference type="ChEBI" id="CHEBI:16113"/>
        <dbReference type="ChEBI" id="CHEBI:17759"/>
        <dbReference type="ChEBI" id="CHEBI:57540"/>
        <dbReference type="ChEBI" id="CHEBI:57945"/>
        <dbReference type="EC" id="1.14.19.21"/>
    </reaction>
    <physiologicalReaction direction="left-to-right" evidence="15">
        <dbReference type="Rhea" id="RHEA:51645"/>
    </physiologicalReaction>
</comment>
<feature type="transmembrane region" description="Helical" evidence="17">
    <location>
        <begin position="59"/>
        <end position="81"/>
    </location>
</feature>
<dbReference type="EC" id="1.14.19.21" evidence="14"/>
<evidence type="ECO:0000256" key="4">
    <source>
        <dbReference type="ARBA" id="ARBA00022692"/>
    </source>
</evidence>
<keyword evidence="5" id="KW-0001">2Fe-2S</keyword>
<keyword evidence="7 17" id="KW-1133">Transmembrane helix</keyword>
<comment type="similarity">
    <text evidence="13">Belongs to the cholesterol 7-desaturase family.</text>
</comment>
<reference evidence="19 20" key="1">
    <citation type="submission" date="2024-02" db="EMBL/GenBank/DDBJ databases">
        <authorList>
            <person name="Daric V."/>
            <person name="Darras S."/>
        </authorList>
    </citation>
    <scope>NUCLEOTIDE SEQUENCE [LARGE SCALE GENOMIC DNA]</scope>
</reference>
<dbReference type="SUPFAM" id="SSF55961">
    <property type="entry name" value="Bet v1-like"/>
    <property type="match status" value="1"/>
</dbReference>
<evidence type="ECO:0000256" key="8">
    <source>
        <dbReference type="ARBA" id="ARBA00023002"/>
    </source>
</evidence>
<evidence type="ECO:0000256" key="2">
    <source>
        <dbReference type="ARBA" id="ARBA00004370"/>
    </source>
</evidence>
<dbReference type="Proteomes" id="UP001642483">
    <property type="component" value="Unassembled WGS sequence"/>
</dbReference>
<name>A0ABP0GWE3_CLALP</name>
<evidence type="ECO:0000256" key="5">
    <source>
        <dbReference type="ARBA" id="ARBA00022714"/>
    </source>
</evidence>
<evidence type="ECO:0000313" key="20">
    <source>
        <dbReference type="Proteomes" id="UP001642483"/>
    </source>
</evidence>
<comment type="caution">
    <text evidence="19">The sequence shown here is derived from an EMBL/GenBank/DDBJ whole genome shotgun (WGS) entry which is preliminary data.</text>
</comment>
<keyword evidence="11 17" id="KW-0472">Membrane</keyword>
<comment type="catalytic activity">
    <reaction evidence="16">
        <text>cholesterol + NADPH + O2 + H(+) = 7-dehydrocholesterol + NADP(+) + 2 H2O</text>
        <dbReference type="Rhea" id="RHEA:45024"/>
        <dbReference type="ChEBI" id="CHEBI:15377"/>
        <dbReference type="ChEBI" id="CHEBI:15378"/>
        <dbReference type="ChEBI" id="CHEBI:15379"/>
        <dbReference type="ChEBI" id="CHEBI:16113"/>
        <dbReference type="ChEBI" id="CHEBI:17759"/>
        <dbReference type="ChEBI" id="CHEBI:57783"/>
        <dbReference type="ChEBI" id="CHEBI:58349"/>
        <dbReference type="EC" id="1.14.19.21"/>
    </reaction>
    <physiologicalReaction direction="left-to-right" evidence="16">
        <dbReference type="Rhea" id="RHEA:45025"/>
    </physiologicalReaction>
</comment>
<evidence type="ECO:0000256" key="12">
    <source>
        <dbReference type="ARBA" id="ARBA00025712"/>
    </source>
</evidence>
<dbReference type="Pfam" id="PF19298">
    <property type="entry name" value="KshA_C"/>
    <property type="match status" value="1"/>
</dbReference>
<evidence type="ECO:0000256" key="10">
    <source>
        <dbReference type="ARBA" id="ARBA00023014"/>
    </source>
</evidence>
<dbReference type="SUPFAM" id="SSF50022">
    <property type="entry name" value="ISP domain"/>
    <property type="match status" value="1"/>
</dbReference>
<dbReference type="Pfam" id="PF00355">
    <property type="entry name" value="Rieske"/>
    <property type="match status" value="1"/>
</dbReference>
<evidence type="ECO:0000256" key="16">
    <source>
        <dbReference type="ARBA" id="ARBA00049548"/>
    </source>
</evidence>
<dbReference type="InterPro" id="IPR017941">
    <property type="entry name" value="Rieske_2Fe-2S"/>
</dbReference>
<evidence type="ECO:0000256" key="15">
    <source>
        <dbReference type="ARBA" id="ARBA00047853"/>
    </source>
</evidence>
<keyword evidence="8" id="KW-0560">Oxidoreductase</keyword>
<dbReference type="Gene3D" id="3.90.380.10">
    <property type="entry name" value="Naphthalene 1,2-dioxygenase Alpha Subunit, Chain A, domain 1"/>
    <property type="match status" value="1"/>
</dbReference>
<comment type="pathway">
    <text evidence="12">Steroid hormone biosynthesis; dafachronic acid biosynthesis.</text>
</comment>
<proteinExistence type="inferred from homology"/>